<name>A0A7J6FFF3_CANSA</name>
<dbReference type="GO" id="GO:0004523">
    <property type="term" value="F:RNA-DNA hybrid ribonuclease activity"/>
    <property type="evidence" value="ECO:0007669"/>
    <property type="project" value="InterPro"/>
</dbReference>
<dbReference type="GO" id="GO:0003676">
    <property type="term" value="F:nucleic acid binding"/>
    <property type="evidence" value="ECO:0007669"/>
    <property type="project" value="InterPro"/>
</dbReference>
<dbReference type="PANTHER" id="PTHR47723">
    <property type="entry name" value="OS05G0353850 PROTEIN"/>
    <property type="match status" value="1"/>
</dbReference>
<dbReference type="InterPro" id="IPR053151">
    <property type="entry name" value="RNase_H-like"/>
</dbReference>
<sequence>MPSTNYNNSNNNNNNKILGGTRCHQLPINMNEIRLRGSRPDSGMAFNCINLRWQEFSHLVNSDSVVEPVPREFSPTHSGIMLIVDASVLGADAGLGVVQSNVPVEEAITIQAFCSVLSVLQAEFEAILLCLELCAEMHLEVAVVHSDSAIVVKALQAKSLPYAWGSYPSFAKCLSLLNCFNGWSVVYVPRSDNSVVDQLAHLARVNRVCFLSVVREAAPLVAAI</sequence>
<accession>A0A7J6FFF3</accession>
<dbReference type="InterPro" id="IPR036397">
    <property type="entry name" value="RNaseH_sf"/>
</dbReference>
<dbReference type="Gene3D" id="3.30.420.10">
    <property type="entry name" value="Ribonuclease H-like superfamily/Ribonuclease H"/>
    <property type="match status" value="1"/>
</dbReference>
<evidence type="ECO:0000313" key="2">
    <source>
        <dbReference type="EMBL" id="KAF4369433.1"/>
    </source>
</evidence>
<dbReference type="AlphaFoldDB" id="A0A7J6FFF3"/>
<gene>
    <name evidence="2" type="ORF">F8388_001855</name>
</gene>
<dbReference type="PANTHER" id="PTHR47723:SF19">
    <property type="entry name" value="POLYNUCLEOTIDYL TRANSFERASE, RIBONUCLEASE H-LIKE SUPERFAMILY PROTEIN"/>
    <property type="match status" value="1"/>
</dbReference>
<dbReference type="SUPFAM" id="SSF53098">
    <property type="entry name" value="Ribonuclease H-like"/>
    <property type="match status" value="1"/>
</dbReference>
<evidence type="ECO:0000313" key="3">
    <source>
        <dbReference type="Proteomes" id="UP000525078"/>
    </source>
</evidence>
<evidence type="ECO:0000259" key="1">
    <source>
        <dbReference type="Pfam" id="PF13456"/>
    </source>
</evidence>
<dbReference type="InterPro" id="IPR002156">
    <property type="entry name" value="RNaseH_domain"/>
</dbReference>
<comment type="caution">
    <text evidence="2">The sequence shown here is derived from an EMBL/GenBank/DDBJ whole genome shotgun (WGS) entry which is preliminary data.</text>
</comment>
<protein>
    <recommendedName>
        <fullName evidence="1">RNase H type-1 domain-containing protein</fullName>
    </recommendedName>
</protein>
<dbReference type="InterPro" id="IPR012337">
    <property type="entry name" value="RNaseH-like_sf"/>
</dbReference>
<dbReference type="Pfam" id="PF13456">
    <property type="entry name" value="RVT_3"/>
    <property type="match status" value="1"/>
</dbReference>
<dbReference type="Proteomes" id="UP000525078">
    <property type="component" value="Unassembled WGS sequence"/>
</dbReference>
<reference evidence="2 3" key="1">
    <citation type="journal article" date="2020" name="bioRxiv">
        <title>Sequence and annotation of 42 cannabis genomes reveals extensive copy number variation in cannabinoid synthesis and pathogen resistance genes.</title>
        <authorList>
            <person name="Mckernan K.J."/>
            <person name="Helbert Y."/>
            <person name="Kane L.T."/>
            <person name="Ebling H."/>
            <person name="Zhang L."/>
            <person name="Liu B."/>
            <person name="Eaton Z."/>
            <person name="Mclaughlin S."/>
            <person name="Kingan S."/>
            <person name="Baybayan P."/>
            <person name="Concepcion G."/>
            <person name="Jordan M."/>
            <person name="Riva A."/>
            <person name="Barbazuk W."/>
            <person name="Harkins T."/>
        </authorList>
    </citation>
    <scope>NUCLEOTIDE SEQUENCE [LARGE SCALE GENOMIC DNA]</scope>
    <source>
        <strain evidence="3">cv. Jamaican Lion 4</strain>
        <tissue evidence="2">Leaf</tissue>
    </source>
</reference>
<feature type="domain" description="RNase H type-1" evidence="1">
    <location>
        <begin position="113"/>
        <end position="202"/>
    </location>
</feature>
<organism evidence="2 3">
    <name type="scientific">Cannabis sativa</name>
    <name type="common">Hemp</name>
    <name type="synonym">Marijuana</name>
    <dbReference type="NCBI Taxonomy" id="3483"/>
    <lineage>
        <taxon>Eukaryota</taxon>
        <taxon>Viridiplantae</taxon>
        <taxon>Streptophyta</taxon>
        <taxon>Embryophyta</taxon>
        <taxon>Tracheophyta</taxon>
        <taxon>Spermatophyta</taxon>
        <taxon>Magnoliopsida</taxon>
        <taxon>eudicotyledons</taxon>
        <taxon>Gunneridae</taxon>
        <taxon>Pentapetalae</taxon>
        <taxon>rosids</taxon>
        <taxon>fabids</taxon>
        <taxon>Rosales</taxon>
        <taxon>Cannabaceae</taxon>
        <taxon>Cannabis</taxon>
    </lineage>
</organism>
<dbReference type="EMBL" id="JAATIP010000127">
    <property type="protein sequence ID" value="KAF4369433.1"/>
    <property type="molecule type" value="Genomic_DNA"/>
</dbReference>
<proteinExistence type="predicted"/>